<dbReference type="Proteomes" id="UP001321498">
    <property type="component" value="Chromosome"/>
</dbReference>
<organism evidence="1 2">
    <name type="scientific">Naasia aerilata</name>
    <dbReference type="NCBI Taxonomy" id="1162966"/>
    <lineage>
        <taxon>Bacteria</taxon>
        <taxon>Bacillati</taxon>
        <taxon>Actinomycetota</taxon>
        <taxon>Actinomycetes</taxon>
        <taxon>Micrococcales</taxon>
        <taxon>Microbacteriaceae</taxon>
        <taxon>Naasia</taxon>
    </lineage>
</organism>
<sequence>MLPEFAASGLLLSSDLQRIGASERTLQRALERQALVRVRRGAYVDAVHWSGLDGRGRLLLRMRAVAEAASRDVIFCGFSAAAAWNLPFLGDWPDRVEVLCEPAQGGRSEWDVIRRPRELRGLRVNEVQGLLVTGAAVTVVDLSRRLAFAPAVGVVDAAMAGRAGQAVTRTDLLAELEREPSRRGRSAARSAIEFGVGVSDSFGESFARARLHELGYAPPELQVPIADGRGLVGVVDFFWPGLGIVGEFDGAVKYLREEFRGGRTAAEVVWREKQREDRLRRRTTGLFRLVWADLMDPPRMDGIVRSSGLRPVARV</sequence>
<accession>A0ABM8G9T8</accession>
<dbReference type="RefSeq" id="WP_286278365.1">
    <property type="nucleotide sequence ID" value="NZ_AP027731.1"/>
</dbReference>
<proteinExistence type="predicted"/>
<keyword evidence="2" id="KW-1185">Reference proteome</keyword>
<reference evidence="2" key="1">
    <citation type="journal article" date="2019" name="Int. J. Syst. Evol. Microbiol.">
        <title>The Global Catalogue of Microorganisms (GCM) 10K type strain sequencing project: providing services to taxonomists for standard genome sequencing and annotation.</title>
        <authorList>
            <consortium name="The Broad Institute Genomics Platform"/>
            <consortium name="The Broad Institute Genome Sequencing Center for Infectious Disease"/>
            <person name="Wu L."/>
            <person name="Ma J."/>
        </authorList>
    </citation>
    <scope>NUCLEOTIDE SEQUENCE [LARGE SCALE GENOMIC DNA]</scope>
    <source>
        <strain evidence="2">NBRC 108725</strain>
    </source>
</reference>
<protein>
    <submittedName>
        <fullName evidence="1">CTP synthase</fullName>
    </submittedName>
</protein>
<gene>
    <name evidence="1" type="ORF">GCM10025866_08780</name>
</gene>
<dbReference type="EMBL" id="AP027731">
    <property type="protein sequence ID" value="BDZ44969.1"/>
    <property type="molecule type" value="Genomic_DNA"/>
</dbReference>
<evidence type="ECO:0000313" key="2">
    <source>
        <dbReference type="Proteomes" id="UP001321498"/>
    </source>
</evidence>
<evidence type="ECO:0000313" key="1">
    <source>
        <dbReference type="EMBL" id="BDZ44969.1"/>
    </source>
</evidence>
<name>A0ABM8G9T8_9MICO</name>